<dbReference type="GO" id="GO:0017040">
    <property type="term" value="F:N-acylsphingosine amidohydrolase activity"/>
    <property type="evidence" value="ECO:0007669"/>
    <property type="project" value="UniProtKB-EC"/>
</dbReference>
<dbReference type="EC" id="3.5.1.23" evidence="1"/>
<dbReference type="Gene3D" id="3.60.60.10">
    <property type="entry name" value="Penicillin V Acylase, Chain A"/>
    <property type="match status" value="1"/>
</dbReference>
<evidence type="ECO:0000259" key="3">
    <source>
        <dbReference type="Pfam" id="PF15508"/>
    </source>
</evidence>
<dbReference type="PANTHER" id="PTHR28583:SF1">
    <property type="entry name" value="ACID CERAMIDASE"/>
    <property type="match status" value="1"/>
</dbReference>
<dbReference type="Proteomes" id="UP000215289">
    <property type="component" value="Unassembled WGS sequence"/>
</dbReference>
<dbReference type="Pfam" id="PF15508">
    <property type="entry name" value="NAAA-beta"/>
    <property type="match status" value="1"/>
</dbReference>
<organism evidence="4 5">
    <name type="scientific">Aspergillus turcosus</name>
    <dbReference type="NCBI Taxonomy" id="1245748"/>
    <lineage>
        <taxon>Eukaryota</taxon>
        <taxon>Fungi</taxon>
        <taxon>Dikarya</taxon>
        <taxon>Ascomycota</taxon>
        <taxon>Pezizomycotina</taxon>
        <taxon>Eurotiomycetes</taxon>
        <taxon>Eurotiomycetidae</taxon>
        <taxon>Eurotiales</taxon>
        <taxon>Aspergillaceae</taxon>
        <taxon>Aspergillus</taxon>
        <taxon>Aspergillus subgen. Fumigati</taxon>
    </lineage>
</organism>
<evidence type="ECO:0000313" key="4">
    <source>
        <dbReference type="EMBL" id="RLL95255.1"/>
    </source>
</evidence>
<gene>
    <name evidence="4" type="ORF">CFD26_102742</name>
</gene>
<comment type="caution">
    <text evidence="4">The sequence shown here is derived from an EMBL/GenBank/DDBJ whole genome shotgun (WGS) entry which is preliminary data.</text>
</comment>
<evidence type="ECO:0000313" key="5">
    <source>
        <dbReference type="Proteomes" id="UP000215289"/>
    </source>
</evidence>
<dbReference type="OrthoDB" id="5273684at2759"/>
<keyword evidence="5" id="KW-1185">Reference proteome</keyword>
<name>A0A229WYB3_9EURO</name>
<protein>
    <recommendedName>
        <fullName evidence="1">ceramidase</fullName>
        <ecNumber evidence="1">3.5.1.23</ecNumber>
    </recommendedName>
</protein>
<dbReference type="AlphaFoldDB" id="A0A229WYB3"/>
<feature type="domain" description="Acid ceramidase N-terminal" evidence="3">
    <location>
        <begin position="10"/>
        <end position="69"/>
    </location>
</feature>
<dbReference type="PANTHER" id="PTHR28583">
    <property type="entry name" value="ACID AMIDASE"/>
    <property type="match status" value="1"/>
</dbReference>
<evidence type="ECO:0000256" key="2">
    <source>
        <dbReference type="SAM" id="MobiDB-lite"/>
    </source>
</evidence>
<reference evidence="4 5" key="1">
    <citation type="submission" date="2018-08" db="EMBL/GenBank/DDBJ databases">
        <title>Draft genome sequences of two Aspergillus turcosus clinical strains isolated from bronchoalveolar lavage fluid: one azole-susceptible and the other azole-resistant.</title>
        <authorList>
            <person name="Parent-Michaud M."/>
            <person name="Dufresne P.J."/>
            <person name="Fournier E."/>
            <person name="Martineau C."/>
            <person name="Moreira S."/>
            <person name="Perkins V."/>
            <person name="De Repentigny L."/>
            <person name="Dufresne S.F."/>
        </authorList>
    </citation>
    <scope>NUCLEOTIDE SEQUENCE [LARGE SCALE GENOMIC DNA]</scope>
    <source>
        <strain evidence="4">HMR AF 1038</strain>
    </source>
</reference>
<evidence type="ECO:0000256" key="1">
    <source>
        <dbReference type="ARBA" id="ARBA00011891"/>
    </source>
</evidence>
<proteinExistence type="predicted"/>
<dbReference type="InterPro" id="IPR029130">
    <property type="entry name" value="Acid_ceramidase_N"/>
</dbReference>
<dbReference type="STRING" id="1245748.A0A229WYB3"/>
<sequence>MPTIELGDVPPIYRIDLSRPPAERYIEVAKKYRNELISLTTLFDSLVESVAPNISLQWVRRVARLFLRRVYSSEETEEIRGISAATGIEMYLIVSLNVFLDVLMGCTSGAARSQDKDKDTTPRMLHFRTLDWGMDALRRVLVQFEYVRGPDYDTVLATNITYIGFVGLLTGVRKGLSVSLNFRPNHDSSGWLGGLRFYGSHILVMLGLRRSISSMLRQCIIPEETPRETWLGRVLGALIKKRRRMVEKPTLRSICQEVMRTPSTAAYLVLCDGAEATVIEKDHRTARMDSSSSFIVATNSDFLGPELRSNDTATDVSFGAALTSGEAITMADFIEDSRERKSCMQAHWDKKVAQARRSARGPKPISATTRRDPLRRTRSSRSRVADYPVGPASTSVSKENAEVSENHEVAATPEEIIRWTAMYPTTNEMTHFAAVMDPTSGRVIWIERFLDPLLFEEI</sequence>
<dbReference type="EMBL" id="NIDN02000161">
    <property type="protein sequence ID" value="RLL95255.1"/>
    <property type="molecule type" value="Genomic_DNA"/>
</dbReference>
<accession>A0A229WYB3</accession>
<feature type="compositionally biased region" description="Basic and acidic residues" evidence="2">
    <location>
        <begin position="399"/>
        <end position="408"/>
    </location>
</feature>
<feature type="region of interest" description="Disordered" evidence="2">
    <location>
        <begin position="351"/>
        <end position="408"/>
    </location>
</feature>